<proteinExistence type="predicted"/>
<feature type="region of interest" description="Disordered" evidence="1">
    <location>
        <begin position="1"/>
        <end position="23"/>
    </location>
</feature>
<accession>A0A7C9PEK6</accession>
<evidence type="ECO:0000313" key="3">
    <source>
        <dbReference type="Proteomes" id="UP000484255"/>
    </source>
</evidence>
<protein>
    <submittedName>
        <fullName evidence="2">Uncharacterized protein</fullName>
    </submittedName>
</protein>
<evidence type="ECO:0000256" key="1">
    <source>
        <dbReference type="SAM" id="MobiDB-lite"/>
    </source>
</evidence>
<sequence>MGLEPINRPRLSAGSRLQSMPPHAKASGSLVGGLDFVLARFPAAAILAMLPLI</sequence>
<comment type="caution">
    <text evidence="2">The sequence shown here is derived from an EMBL/GenBank/DDBJ whole genome shotgun (WGS) entry which is preliminary data.</text>
</comment>
<reference evidence="2 3" key="1">
    <citation type="submission" date="2020-02" db="EMBL/GenBank/DDBJ databases">
        <title>Ideonella bacterium strain TBM-1.</title>
        <authorList>
            <person name="Chen W.-M."/>
        </authorList>
    </citation>
    <scope>NUCLEOTIDE SEQUENCE [LARGE SCALE GENOMIC DNA]</scope>
    <source>
        <strain evidence="2 3">TBM-1</strain>
    </source>
</reference>
<organism evidence="2 3">
    <name type="scientific">Ideonella livida</name>
    <dbReference type="NCBI Taxonomy" id="2707176"/>
    <lineage>
        <taxon>Bacteria</taxon>
        <taxon>Pseudomonadati</taxon>
        <taxon>Pseudomonadota</taxon>
        <taxon>Betaproteobacteria</taxon>
        <taxon>Burkholderiales</taxon>
        <taxon>Sphaerotilaceae</taxon>
        <taxon>Ideonella</taxon>
    </lineage>
</organism>
<dbReference type="RefSeq" id="WP_163455542.1">
    <property type="nucleotide sequence ID" value="NZ_JAAGOH010000001.1"/>
</dbReference>
<evidence type="ECO:0000313" key="2">
    <source>
        <dbReference type="EMBL" id="NDY89688.1"/>
    </source>
</evidence>
<name>A0A7C9PEK6_9BURK</name>
<dbReference type="EMBL" id="JAAGOH010000001">
    <property type="protein sequence ID" value="NDY89688.1"/>
    <property type="molecule type" value="Genomic_DNA"/>
</dbReference>
<gene>
    <name evidence="2" type="ORF">G3A44_00610</name>
</gene>
<dbReference type="AlphaFoldDB" id="A0A7C9PEK6"/>
<dbReference type="Proteomes" id="UP000484255">
    <property type="component" value="Unassembled WGS sequence"/>
</dbReference>
<keyword evidence="3" id="KW-1185">Reference proteome</keyword>